<dbReference type="Proteomes" id="UP000518315">
    <property type="component" value="Unassembled WGS sequence"/>
</dbReference>
<reference evidence="6 7" key="1">
    <citation type="submission" date="2018-11" db="EMBL/GenBank/DDBJ databases">
        <authorList>
            <person name="Huo Y."/>
        </authorList>
    </citation>
    <scope>NUCLEOTIDE SEQUENCE [LARGE SCALE GENOMIC DNA]</scope>
    <source>
        <strain evidence="6 7">DSM 30132</strain>
    </source>
</reference>
<comment type="caution">
    <text evidence="6">The sequence shown here is derived from an EMBL/GenBank/DDBJ whole genome shotgun (WGS) entry which is preliminary data.</text>
</comment>
<comment type="similarity">
    <text evidence="3">Belongs to the Nudix hydrolase family.</text>
</comment>
<feature type="domain" description="Nudix hydrolase" evidence="4">
    <location>
        <begin position="17"/>
        <end position="145"/>
    </location>
</feature>
<dbReference type="PRINTS" id="PR00502">
    <property type="entry name" value="NUDIXFAMILY"/>
</dbReference>
<evidence type="ECO:0000256" key="3">
    <source>
        <dbReference type="RuleBase" id="RU003476"/>
    </source>
</evidence>
<protein>
    <submittedName>
        <fullName evidence="5">8-oxo-dGTP pyrophosphatase MutT (NUDIX family)</fullName>
    </submittedName>
    <submittedName>
        <fullName evidence="6">NUDIX domain-containing protein</fullName>
    </submittedName>
</protein>
<keyword evidence="8" id="KW-1185">Reference proteome</keyword>
<gene>
    <name evidence="6" type="ORF">EFD55_31010</name>
    <name evidence="5" type="ORF">FHS26_006256</name>
</gene>
<dbReference type="PANTHER" id="PTHR43046">
    <property type="entry name" value="GDP-MANNOSE MANNOSYL HYDROLASE"/>
    <property type="match status" value="1"/>
</dbReference>
<organism evidence="6 7">
    <name type="scientific">Rhizobium pisi</name>
    <dbReference type="NCBI Taxonomy" id="574561"/>
    <lineage>
        <taxon>Bacteria</taxon>
        <taxon>Pseudomonadati</taxon>
        <taxon>Pseudomonadota</taxon>
        <taxon>Alphaproteobacteria</taxon>
        <taxon>Hyphomicrobiales</taxon>
        <taxon>Rhizobiaceae</taxon>
        <taxon>Rhizobium/Agrobacterium group</taxon>
        <taxon>Rhizobium</taxon>
    </lineage>
</organism>
<comment type="cofactor">
    <cofactor evidence="1">
        <name>Mg(2+)</name>
        <dbReference type="ChEBI" id="CHEBI:18420"/>
    </cofactor>
</comment>
<dbReference type="SUPFAM" id="SSF55811">
    <property type="entry name" value="Nudix"/>
    <property type="match status" value="1"/>
</dbReference>
<dbReference type="Pfam" id="PF00293">
    <property type="entry name" value="NUDIX"/>
    <property type="match status" value="1"/>
</dbReference>
<dbReference type="PROSITE" id="PS51462">
    <property type="entry name" value="NUDIX"/>
    <property type="match status" value="1"/>
</dbReference>
<evidence type="ECO:0000313" key="8">
    <source>
        <dbReference type="Proteomes" id="UP000518315"/>
    </source>
</evidence>
<keyword evidence="2 3" id="KW-0378">Hydrolase</keyword>
<evidence type="ECO:0000313" key="5">
    <source>
        <dbReference type="EMBL" id="MBB3138478.1"/>
    </source>
</evidence>
<accession>A0A3R9BXW6</accession>
<dbReference type="AlphaFoldDB" id="A0A3R9BXW6"/>
<dbReference type="InterPro" id="IPR000086">
    <property type="entry name" value="NUDIX_hydrolase_dom"/>
</dbReference>
<evidence type="ECO:0000256" key="2">
    <source>
        <dbReference type="ARBA" id="ARBA00022801"/>
    </source>
</evidence>
<evidence type="ECO:0000259" key="4">
    <source>
        <dbReference type="PROSITE" id="PS51462"/>
    </source>
</evidence>
<dbReference type="EMBL" id="JACHXH010000032">
    <property type="protein sequence ID" value="MBB3138478.1"/>
    <property type="molecule type" value="Genomic_DNA"/>
</dbReference>
<dbReference type="InterPro" id="IPR020084">
    <property type="entry name" value="NUDIX_hydrolase_CS"/>
</dbReference>
<dbReference type="GO" id="GO:0016787">
    <property type="term" value="F:hydrolase activity"/>
    <property type="evidence" value="ECO:0007669"/>
    <property type="project" value="UniProtKB-KW"/>
</dbReference>
<dbReference type="InterPro" id="IPR020476">
    <property type="entry name" value="Nudix_hydrolase"/>
</dbReference>
<dbReference type="RefSeq" id="WP_125850642.1">
    <property type="nucleotide sequence ID" value="NZ_JACHXH010000032.1"/>
</dbReference>
<reference evidence="5 8" key="2">
    <citation type="submission" date="2020-08" db="EMBL/GenBank/DDBJ databases">
        <title>Genomic Encyclopedia of Type Strains, Phase III (KMG-III): the genomes of soil and plant-associated and newly described type strains.</title>
        <authorList>
            <person name="Whitman W."/>
        </authorList>
    </citation>
    <scope>NUCLEOTIDE SEQUENCE [LARGE SCALE GENOMIC DNA]</scope>
    <source>
        <strain evidence="5 8">CECT 4113</strain>
    </source>
</reference>
<dbReference type="EMBL" id="RJJT01000035">
    <property type="protein sequence ID" value="RSB61209.1"/>
    <property type="molecule type" value="Genomic_DNA"/>
</dbReference>
<dbReference type="Gene3D" id="3.90.79.10">
    <property type="entry name" value="Nucleoside Triphosphate Pyrophosphohydrolase"/>
    <property type="match status" value="1"/>
</dbReference>
<name>A0A3R9BXW6_9HYPH</name>
<dbReference type="InterPro" id="IPR015797">
    <property type="entry name" value="NUDIX_hydrolase-like_dom_sf"/>
</dbReference>
<dbReference type="OrthoDB" id="954553at2"/>
<dbReference type="PANTHER" id="PTHR43046:SF2">
    <property type="entry name" value="8-OXO-DGTP DIPHOSPHATASE-RELATED"/>
    <property type="match status" value="1"/>
</dbReference>
<dbReference type="PROSITE" id="PS00893">
    <property type="entry name" value="NUDIX_BOX"/>
    <property type="match status" value="1"/>
</dbReference>
<evidence type="ECO:0000256" key="1">
    <source>
        <dbReference type="ARBA" id="ARBA00001946"/>
    </source>
</evidence>
<proteinExistence type="inferred from homology"/>
<sequence length="145" mass="15859">MTSYAMELRGLIGNRLLLLPSVAAVIHDHAGNLLLQEKTSGERWSLPAGAIEPGEAPEEAVIREVLEETGLTVSSTSIVSVFGGHQFRYTYPNGHQVEYVVTLFKCQVFQGGGVWTDAETKSLRYFAKEDMPSLALPYPVSALFS</sequence>
<evidence type="ECO:0000313" key="6">
    <source>
        <dbReference type="EMBL" id="RSB61209.1"/>
    </source>
</evidence>
<evidence type="ECO:0000313" key="7">
    <source>
        <dbReference type="Proteomes" id="UP000277279"/>
    </source>
</evidence>
<dbReference type="Proteomes" id="UP000277279">
    <property type="component" value="Unassembled WGS sequence"/>
</dbReference>